<feature type="domain" description="ALOG" evidence="9">
    <location>
        <begin position="80"/>
        <end position="161"/>
    </location>
</feature>
<gene>
    <name evidence="10" type="ORF">RJ640_010710</name>
</gene>
<protein>
    <recommendedName>
        <fullName evidence="9">ALOG domain-containing protein</fullName>
    </recommendedName>
</protein>
<evidence type="ECO:0000256" key="5">
    <source>
        <dbReference type="ARBA" id="ARBA00023125"/>
    </source>
</evidence>
<evidence type="ECO:0000256" key="2">
    <source>
        <dbReference type="ARBA" id="ARBA00010308"/>
    </source>
</evidence>
<keyword evidence="7" id="KW-0539">Nucleus</keyword>
<dbReference type="Proteomes" id="UP001187471">
    <property type="component" value="Unassembled WGS sequence"/>
</dbReference>
<keyword evidence="11" id="KW-1185">Reference proteome</keyword>
<name>A0AA88QZ47_9ASTE</name>
<keyword evidence="5" id="KW-0238">DNA-binding</keyword>
<dbReference type="InterPro" id="IPR040222">
    <property type="entry name" value="ALOG"/>
</dbReference>
<dbReference type="EMBL" id="JAVXUO010001709">
    <property type="protein sequence ID" value="KAK2979819.1"/>
    <property type="molecule type" value="Genomic_DNA"/>
</dbReference>
<dbReference type="PROSITE" id="PS51697">
    <property type="entry name" value="ALOG"/>
    <property type="match status" value="1"/>
</dbReference>
<dbReference type="PANTHER" id="PTHR31165">
    <property type="entry name" value="PROTEIN G1-LIKE2"/>
    <property type="match status" value="1"/>
</dbReference>
<evidence type="ECO:0000256" key="6">
    <source>
        <dbReference type="ARBA" id="ARBA00023163"/>
    </source>
</evidence>
<evidence type="ECO:0000259" key="9">
    <source>
        <dbReference type="PROSITE" id="PS51697"/>
    </source>
</evidence>
<evidence type="ECO:0000256" key="4">
    <source>
        <dbReference type="ARBA" id="ARBA00023015"/>
    </source>
</evidence>
<dbReference type="Pfam" id="PF04852">
    <property type="entry name" value="ALOG_dom"/>
    <property type="match status" value="1"/>
</dbReference>
<comment type="subcellular location">
    <subcellularLocation>
        <location evidence="1">Nucleus</location>
    </subcellularLocation>
</comment>
<comment type="caution">
    <text evidence="10">The sequence shown here is derived from an EMBL/GenBank/DDBJ whole genome shotgun (WGS) entry which is preliminary data.</text>
</comment>
<dbReference type="PANTHER" id="PTHR31165:SF2">
    <property type="entry name" value="ALOG DOMAIN-CONTAINING PROTEIN"/>
    <property type="match status" value="1"/>
</dbReference>
<dbReference type="InterPro" id="IPR006936">
    <property type="entry name" value="ALOG_dom"/>
</dbReference>
<keyword evidence="4" id="KW-0805">Transcription regulation</keyword>
<proteinExistence type="inferred from homology"/>
<dbReference type="GO" id="GO:0003677">
    <property type="term" value="F:DNA binding"/>
    <property type="evidence" value="ECO:0007669"/>
    <property type="project" value="UniProtKB-KW"/>
</dbReference>
<evidence type="ECO:0000313" key="11">
    <source>
        <dbReference type="Proteomes" id="UP001187471"/>
    </source>
</evidence>
<dbReference type="GO" id="GO:0009299">
    <property type="term" value="P:mRNA transcription"/>
    <property type="evidence" value="ECO:0007669"/>
    <property type="project" value="TreeGrafter"/>
</dbReference>
<comment type="similarity">
    <text evidence="2">Belongs to the plant homeotic and developmental regulators ALOG protein family.</text>
</comment>
<dbReference type="GO" id="GO:0009416">
    <property type="term" value="P:response to light stimulus"/>
    <property type="evidence" value="ECO:0007669"/>
    <property type="project" value="TreeGrafter"/>
</dbReference>
<reference evidence="10" key="1">
    <citation type="submission" date="2022-12" db="EMBL/GenBank/DDBJ databases">
        <title>Draft genome assemblies for two species of Escallonia (Escalloniales).</title>
        <authorList>
            <person name="Chanderbali A."/>
            <person name="Dervinis C."/>
            <person name="Anghel I."/>
            <person name="Soltis D."/>
            <person name="Soltis P."/>
            <person name="Zapata F."/>
        </authorList>
    </citation>
    <scope>NUCLEOTIDE SEQUENCE</scope>
    <source>
        <strain evidence="10">UCBG92.1500</strain>
        <tissue evidence="10">Leaf</tissue>
    </source>
</reference>
<keyword evidence="6" id="KW-0804">Transcription</keyword>
<evidence type="ECO:0000256" key="8">
    <source>
        <dbReference type="SAM" id="MobiDB-lite"/>
    </source>
</evidence>
<feature type="region of interest" description="Disordered" evidence="8">
    <location>
        <begin position="154"/>
        <end position="173"/>
    </location>
</feature>
<evidence type="ECO:0000256" key="3">
    <source>
        <dbReference type="ARBA" id="ARBA00022473"/>
    </source>
</evidence>
<organism evidence="10 11">
    <name type="scientific">Escallonia rubra</name>
    <dbReference type="NCBI Taxonomy" id="112253"/>
    <lineage>
        <taxon>Eukaryota</taxon>
        <taxon>Viridiplantae</taxon>
        <taxon>Streptophyta</taxon>
        <taxon>Embryophyta</taxon>
        <taxon>Tracheophyta</taxon>
        <taxon>Spermatophyta</taxon>
        <taxon>Magnoliopsida</taxon>
        <taxon>eudicotyledons</taxon>
        <taxon>Gunneridae</taxon>
        <taxon>Pentapetalae</taxon>
        <taxon>asterids</taxon>
        <taxon>campanulids</taxon>
        <taxon>Escalloniales</taxon>
        <taxon>Escalloniaceae</taxon>
        <taxon>Escallonia</taxon>
    </lineage>
</organism>
<accession>A0AA88QZ47</accession>
<feature type="compositionally biased region" description="Low complexity" evidence="8">
    <location>
        <begin position="163"/>
        <end position="173"/>
    </location>
</feature>
<dbReference type="AlphaFoldDB" id="A0AA88QZ47"/>
<evidence type="ECO:0000256" key="7">
    <source>
        <dbReference type="ARBA" id="ARBA00023242"/>
    </source>
</evidence>
<sequence length="193" mass="21111">MAPTAELVVLRSIPTTFSATTRSRPRGAASPSTKTFNDHHQPIVVTTVIGLSFNHHYQSAQAPSGRHFYVNRSGRLIHETVVHANPCPFFGHPSPPAPCPCPCPLRQVWGSLDTLIGRLRIAFEENGGKPESNPFGARGFTSAKFAIRSPKYRGSATRRRSGSGRLSCSSSNSNSLLSCRLRVEDLNFLEIRV</sequence>
<keyword evidence="3" id="KW-0217">Developmental protein</keyword>
<dbReference type="GO" id="GO:0005634">
    <property type="term" value="C:nucleus"/>
    <property type="evidence" value="ECO:0007669"/>
    <property type="project" value="UniProtKB-SubCell"/>
</dbReference>
<evidence type="ECO:0000256" key="1">
    <source>
        <dbReference type="ARBA" id="ARBA00004123"/>
    </source>
</evidence>
<evidence type="ECO:0000313" key="10">
    <source>
        <dbReference type="EMBL" id="KAK2979819.1"/>
    </source>
</evidence>